<reference evidence="1" key="1">
    <citation type="submission" date="2023-10" db="EMBL/GenBank/DDBJ databases">
        <authorList>
            <person name="Domelevo Entfellner J.-B."/>
        </authorList>
    </citation>
    <scope>NUCLEOTIDE SEQUENCE</scope>
</reference>
<accession>A0AA86SW33</accession>
<dbReference type="EMBL" id="OY731405">
    <property type="protein sequence ID" value="CAJ1971974.1"/>
    <property type="molecule type" value="Genomic_DNA"/>
</dbReference>
<evidence type="ECO:0000313" key="1">
    <source>
        <dbReference type="EMBL" id="CAJ1971974.1"/>
    </source>
</evidence>
<dbReference type="Gramene" id="rna-AYBTSS11_LOCUS23985">
    <property type="protein sequence ID" value="CAJ1971974.1"/>
    <property type="gene ID" value="gene-AYBTSS11_LOCUS23985"/>
</dbReference>
<proteinExistence type="predicted"/>
<protein>
    <submittedName>
        <fullName evidence="1">Uncharacterized protein</fullName>
    </submittedName>
</protein>
<gene>
    <name evidence="1" type="ORF">AYBTSS11_LOCUS23985</name>
</gene>
<name>A0AA86SW33_9FABA</name>
<evidence type="ECO:0000313" key="2">
    <source>
        <dbReference type="Proteomes" id="UP001189624"/>
    </source>
</evidence>
<sequence length="91" mass="10468">MKSCQDGNQTYPKSQMKMEARLALRERGQGWDWRVRVCGLVRDIHDDHLGFAKENQESIIGFTLEAVSSDAGRNPFSSLKIFETYDEVENE</sequence>
<dbReference type="Proteomes" id="UP001189624">
    <property type="component" value="Chromosome 8"/>
</dbReference>
<keyword evidence="2" id="KW-1185">Reference proteome</keyword>
<organism evidence="1 2">
    <name type="scientific">Sphenostylis stenocarpa</name>
    <dbReference type="NCBI Taxonomy" id="92480"/>
    <lineage>
        <taxon>Eukaryota</taxon>
        <taxon>Viridiplantae</taxon>
        <taxon>Streptophyta</taxon>
        <taxon>Embryophyta</taxon>
        <taxon>Tracheophyta</taxon>
        <taxon>Spermatophyta</taxon>
        <taxon>Magnoliopsida</taxon>
        <taxon>eudicotyledons</taxon>
        <taxon>Gunneridae</taxon>
        <taxon>Pentapetalae</taxon>
        <taxon>rosids</taxon>
        <taxon>fabids</taxon>
        <taxon>Fabales</taxon>
        <taxon>Fabaceae</taxon>
        <taxon>Papilionoideae</taxon>
        <taxon>50 kb inversion clade</taxon>
        <taxon>NPAAA clade</taxon>
        <taxon>indigoferoid/millettioid clade</taxon>
        <taxon>Phaseoleae</taxon>
        <taxon>Sphenostylis</taxon>
    </lineage>
</organism>
<dbReference type="AlphaFoldDB" id="A0AA86SW33"/>